<keyword evidence="7" id="KW-1185">Reference proteome</keyword>
<dbReference type="Pfam" id="PF05577">
    <property type="entry name" value="Peptidase_S28"/>
    <property type="match status" value="1"/>
</dbReference>
<evidence type="ECO:0000313" key="6">
    <source>
        <dbReference type="EMBL" id="MFH4984472.1"/>
    </source>
</evidence>
<dbReference type="GO" id="GO:0008233">
    <property type="term" value="F:peptidase activity"/>
    <property type="evidence" value="ECO:0007669"/>
    <property type="project" value="UniProtKB-KW"/>
</dbReference>
<dbReference type="PANTHER" id="PTHR11010:SF34">
    <property type="entry name" value="SERINE PROTEASE F56F10.1-RELATED"/>
    <property type="match status" value="1"/>
</dbReference>
<dbReference type="PANTHER" id="PTHR11010">
    <property type="entry name" value="PROTEASE S28 PRO-X CARBOXYPEPTIDASE-RELATED"/>
    <property type="match status" value="1"/>
</dbReference>
<evidence type="ECO:0000256" key="5">
    <source>
        <dbReference type="ARBA" id="ARBA00023180"/>
    </source>
</evidence>
<sequence length="84" mass="9509">MRFSSTAYFSQGTNCVFSNGFWDPWKDLGYTRNDTEKGVYTIMIDGAAHCADMYPSNEKTDKESLKQARIFLGDQLDGYIKACS</sequence>
<evidence type="ECO:0000256" key="4">
    <source>
        <dbReference type="ARBA" id="ARBA00022801"/>
    </source>
</evidence>
<dbReference type="EMBL" id="JBGFUD010017853">
    <property type="protein sequence ID" value="MFH4984472.1"/>
    <property type="molecule type" value="Genomic_DNA"/>
</dbReference>
<proteinExistence type="inferred from homology"/>
<accession>A0ABD6F417</accession>
<dbReference type="Proteomes" id="UP001608902">
    <property type="component" value="Unassembled WGS sequence"/>
</dbReference>
<protein>
    <submittedName>
        <fullName evidence="6">Uncharacterized protein</fullName>
    </submittedName>
</protein>
<gene>
    <name evidence="6" type="ORF">AB6A40_011181</name>
</gene>
<dbReference type="AlphaFoldDB" id="A0ABD6F417"/>
<keyword evidence="3" id="KW-0732">Signal</keyword>
<dbReference type="Gene3D" id="3.40.50.1820">
    <property type="entry name" value="alpha/beta hydrolase"/>
    <property type="match status" value="1"/>
</dbReference>
<organism evidence="6 7">
    <name type="scientific">Gnathostoma spinigerum</name>
    <dbReference type="NCBI Taxonomy" id="75299"/>
    <lineage>
        <taxon>Eukaryota</taxon>
        <taxon>Metazoa</taxon>
        <taxon>Ecdysozoa</taxon>
        <taxon>Nematoda</taxon>
        <taxon>Chromadorea</taxon>
        <taxon>Rhabditida</taxon>
        <taxon>Spirurina</taxon>
        <taxon>Gnathostomatomorpha</taxon>
        <taxon>Gnathostomatoidea</taxon>
        <taxon>Gnathostomatidae</taxon>
        <taxon>Gnathostoma</taxon>
    </lineage>
</organism>
<keyword evidence="2" id="KW-0645">Protease</keyword>
<dbReference type="InterPro" id="IPR029058">
    <property type="entry name" value="AB_hydrolase_fold"/>
</dbReference>
<evidence type="ECO:0000313" key="7">
    <source>
        <dbReference type="Proteomes" id="UP001608902"/>
    </source>
</evidence>
<evidence type="ECO:0000256" key="3">
    <source>
        <dbReference type="ARBA" id="ARBA00022729"/>
    </source>
</evidence>
<comment type="similarity">
    <text evidence="1">Belongs to the peptidase S28 family.</text>
</comment>
<evidence type="ECO:0000256" key="1">
    <source>
        <dbReference type="ARBA" id="ARBA00011079"/>
    </source>
</evidence>
<reference evidence="6 7" key="1">
    <citation type="submission" date="2024-08" db="EMBL/GenBank/DDBJ databases">
        <title>Gnathostoma spinigerum genome.</title>
        <authorList>
            <person name="Gonzalez-Bertolin B."/>
            <person name="Monzon S."/>
            <person name="Zaballos A."/>
            <person name="Jimenez P."/>
            <person name="Dekumyoy P."/>
            <person name="Varona S."/>
            <person name="Cuesta I."/>
            <person name="Sumanam S."/>
            <person name="Adisakwattana P."/>
            <person name="Gasser R.B."/>
            <person name="Hernandez-Gonzalez A."/>
            <person name="Young N.D."/>
            <person name="Perteguer M.J."/>
        </authorList>
    </citation>
    <scope>NUCLEOTIDE SEQUENCE [LARGE SCALE GENOMIC DNA]</scope>
    <source>
        <strain evidence="6">AL3</strain>
        <tissue evidence="6">Liver</tissue>
    </source>
</reference>
<dbReference type="InterPro" id="IPR008758">
    <property type="entry name" value="Peptidase_S28"/>
</dbReference>
<evidence type="ECO:0000256" key="2">
    <source>
        <dbReference type="ARBA" id="ARBA00022670"/>
    </source>
</evidence>
<keyword evidence="5" id="KW-0325">Glycoprotein</keyword>
<keyword evidence="4" id="KW-0378">Hydrolase</keyword>
<comment type="caution">
    <text evidence="6">The sequence shown here is derived from an EMBL/GenBank/DDBJ whole genome shotgun (WGS) entry which is preliminary data.</text>
</comment>
<name>A0ABD6F417_9BILA</name>
<dbReference type="GO" id="GO:0006508">
    <property type="term" value="P:proteolysis"/>
    <property type="evidence" value="ECO:0007669"/>
    <property type="project" value="UniProtKB-KW"/>
</dbReference>